<keyword evidence="7 8" id="KW-0998">Cell outer membrane</keyword>
<dbReference type="Gene3D" id="2.40.170.20">
    <property type="entry name" value="TonB-dependent receptor, beta-barrel domain"/>
    <property type="match status" value="1"/>
</dbReference>
<dbReference type="PANTHER" id="PTHR30069">
    <property type="entry name" value="TONB-DEPENDENT OUTER MEMBRANE RECEPTOR"/>
    <property type="match status" value="1"/>
</dbReference>
<evidence type="ECO:0000313" key="10">
    <source>
        <dbReference type="EMBL" id="TCS89826.1"/>
    </source>
</evidence>
<dbReference type="PROSITE" id="PS52016">
    <property type="entry name" value="TONB_DEPENDENT_REC_3"/>
    <property type="match status" value="1"/>
</dbReference>
<evidence type="ECO:0000256" key="7">
    <source>
        <dbReference type="ARBA" id="ARBA00023237"/>
    </source>
</evidence>
<comment type="similarity">
    <text evidence="8">Belongs to the TonB-dependent receptor family.</text>
</comment>
<evidence type="ECO:0000256" key="6">
    <source>
        <dbReference type="ARBA" id="ARBA00023136"/>
    </source>
</evidence>
<dbReference type="FunFam" id="2.170.130.10:FF:000003">
    <property type="entry name" value="SusC/RagA family TonB-linked outer membrane protein"/>
    <property type="match status" value="1"/>
</dbReference>
<evidence type="ECO:0000256" key="2">
    <source>
        <dbReference type="ARBA" id="ARBA00022448"/>
    </source>
</evidence>
<gene>
    <name evidence="10" type="ORF">EDD80_10123</name>
</gene>
<dbReference type="Gene3D" id="2.170.130.10">
    <property type="entry name" value="TonB-dependent receptor, plug domain"/>
    <property type="match status" value="1"/>
</dbReference>
<dbReference type="Proteomes" id="UP000295807">
    <property type="component" value="Unassembled WGS sequence"/>
</dbReference>
<dbReference type="RefSeq" id="WP_243699133.1">
    <property type="nucleotide sequence ID" value="NZ_SMAD01000001.1"/>
</dbReference>
<comment type="caution">
    <text evidence="10">The sequence shown here is derived from an EMBL/GenBank/DDBJ whole genome shotgun (WGS) entry which is preliminary data.</text>
</comment>
<keyword evidence="2 8" id="KW-0813">Transport</keyword>
<dbReference type="GO" id="GO:0044718">
    <property type="term" value="P:siderophore transmembrane transport"/>
    <property type="evidence" value="ECO:0007669"/>
    <property type="project" value="TreeGrafter"/>
</dbReference>
<evidence type="ECO:0000259" key="9">
    <source>
        <dbReference type="Pfam" id="PF07715"/>
    </source>
</evidence>
<keyword evidence="6 8" id="KW-0472">Membrane</keyword>
<name>A0A4R3KXV2_9SPHI</name>
<protein>
    <submittedName>
        <fullName evidence="10">TonB-linked SusC/RagA family outer membrane protein</fullName>
    </submittedName>
</protein>
<evidence type="ECO:0000313" key="11">
    <source>
        <dbReference type="Proteomes" id="UP000295807"/>
    </source>
</evidence>
<dbReference type="NCBIfam" id="TIGR04057">
    <property type="entry name" value="SusC_RagA_signa"/>
    <property type="match status" value="1"/>
</dbReference>
<dbReference type="SUPFAM" id="SSF49464">
    <property type="entry name" value="Carboxypeptidase regulatory domain-like"/>
    <property type="match status" value="1"/>
</dbReference>
<sequence>MKCNSYGATLLIALMRFTFIQLIFLLTGACILHAHGLNAQKVLDKKISIELPGTSMEEVLSAIETKTGVHFVYVNNLFDNVQAPPMSYEGVKAGVILSRLLAPLEISYAVMEKDFVVLRKMLLPVKGARNELSILRTALSPSGMPAGPEIFQQQVSGRVTDIAGDPLPGVSVQLKGTTNGTSTDSEGRYTLENLPGQGLLVFTFIGFKNLEEPVDGREVINVSLEPDVASLDEVVVVGYGTQKAATITGSISNVSGEELRSAPAINLSNAMVGRLPGLVAVTRSGEPGSDGSTFRIRGANTLGDNSPLIVVDGIANRGLERLNAADIESITVLKDASAAIYGAQAANGVILVTTKRGRLGKPQISLNYNEGLSTPTVLPESIDAATYLEMLNEIGEYAGQAPKYSEEEIQNYREGTDPWLYPNTDWYAETFRDAAPQRSANLTISGGQEYLSYFISAGTQFQDAIYKNSATNYKQMNFRVNLDGKVSDNVRYSIDVSGREQYRNYPTRSASDIFTMLRRGKPHMHAYWPNGMNGPDIEYGNNPVVVTTNQTGYDRNKTTNLMTRAKLDVKLPWIEGLSLSGNVAFDRQMDNDKLWRTPWFLYSWDRESVDENGQPVLVEGQKGFTNPELTQEMEDADRLTLNALLNYERNFGGMHNFKFLAGTERISGESMIFSAFRKHFVSEAIDQLFAGGDADKTNSGQASEEARLNYFGRVNYDFKSKYLFEFVWRYDGSFIFPREKRFGFFPGVSLGWRISEENFWEGIRPVVSHLKIRGSWGQTGNDRIDTYQYMASYGYEAGANEIYVFNGDVESKILGELRIPNRNVTWEVANQSNIGFDGELFNSKVSFSADYFYNVREDILWRRSASVPASSGLTLPSENIGEVVNQGAEFQLGYRNKAGDLHYEVSANINFNKNRIKFWDETPGVPEYQQSTGHPMNTNLYYKAIGIFRDQAAVDAYPHWTGARPGDVIFEDVNQDGEINGLDRVRIYKTDLPTQTGGFNIDLAYKNFYSSIFFQWAAGAVRNDYYEMQGEVGNFLARDVEGRWTPENPDADQPRIWNRYSEYWRSNDNTYWLQSSDYVRLKSFELGYNLPASLCESLHMSAASIYFTGLNLLTFTGVEDFDPESTSAVAYPLNKVYNFGVTLTF</sequence>
<dbReference type="InterPro" id="IPR008969">
    <property type="entry name" value="CarboxyPept-like_regulatory"/>
</dbReference>
<keyword evidence="4 8" id="KW-0812">Transmembrane</keyword>
<evidence type="ECO:0000256" key="5">
    <source>
        <dbReference type="ARBA" id="ARBA00022729"/>
    </source>
</evidence>
<dbReference type="SUPFAM" id="SSF56935">
    <property type="entry name" value="Porins"/>
    <property type="match status" value="1"/>
</dbReference>
<dbReference type="Pfam" id="PF07715">
    <property type="entry name" value="Plug"/>
    <property type="match status" value="1"/>
</dbReference>
<dbReference type="Pfam" id="PF13715">
    <property type="entry name" value="CarbopepD_reg_2"/>
    <property type="match status" value="1"/>
</dbReference>
<accession>A0A4R3KXV2</accession>
<dbReference type="InterPro" id="IPR037066">
    <property type="entry name" value="Plug_dom_sf"/>
</dbReference>
<evidence type="ECO:0000256" key="1">
    <source>
        <dbReference type="ARBA" id="ARBA00004571"/>
    </source>
</evidence>
<dbReference type="NCBIfam" id="TIGR04056">
    <property type="entry name" value="OMP_RagA_SusC"/>
    <property type="match status" value="1"/>
</dbReference>
<feature type="domain" description="TonB-dependent receptor plug" evidence="9">
    <location>
        <begin position="245"/>
        <end position="349"/>
    </location>
</feature>
<dbReference type="InterPro" id="IPR012910">
    <property type="entry name" value="Plug_dom"/>
</dbReference>
<keyword evidence="11" id="KW-1185">Reference proteome</keyword>
<dbReference type="InterPro" id="IPR023997">
    <property type="entry name" value="TonB-dep_OMP_SusC/RagA_CS"/>
</dbReference>
<evidence type="ECO:0000256" key="3">
    <source>
        <dbReference type="ARBA" id="ARBA00022452"/>
    </source>
</evidence>
<dbReference type="AlphaFoldDB" id="A0A4R3KXV2"/>
<evidence type="ECO:0000256" key="4">
    <source>
        <dbReference type="ARBA" id="ARBA00022692"/>
    </source>
</evidence>
<comment type="subcellular location">
    <subcellularLocation>
        <location evidence="1 8">Cell outer membrane</location>
        <topology evidence="1 8">Multi-pass membrane protein</topology>
    </subcellularLocation>
</comment>
<dbReference type="GO" id="GO:0009279">
    <property type="term" value="C:cell outer membrane"/>
    <property type="evidence" value="ECO:0007669"/>
    <property type="project" value="UniProtKB-SubCell"/>
</dbReference>
<dbReference type="GO" id="GO:0015344">
    <property type="term" value="F:siderophore uptake transmembrane transporter activity"/>
    <property type="evidence" value="ECO:0007669"/>
    <property type="project" value="TreeGrafter"/>
</dbReference>
<proteinExistence type="inferred from homology"/>
<organism evidence="10 11">
    <name type="scientific">Anseongella ginsenosidimutans</name>
    <dbReference type="NCBI Taxonomy" id="496056"/>
    <lineage>
        <taxon>Bacteria</taxon>
        <taxon>Pseudomonadati</taxon>
        <taxon>Bacteroidota</taxon>
        <taxon>Sphingobacteriia</taxon>
        <taxon>Sphingobacteriales</taxon>
        <taxon>Sphingobacteriaceae</taxon>
        <taxon>Anseongella</taxon>
    </lineage>
</organism>
<dbReference type="InterPro" id="IPR039426">
    <property type="entry name" value="TonB-dep_rcpt-like"/>
</dbReference>
<dbReference type="EMBL" id="SMAD01000001">
    <property type="protein sequence ID" value="TCS89826.1"/>
    <property type="molecule type" value="Genomic_DNA"/>
</dbReference>
<reference evidence="10 11" key="1">
    <citation type="submission" date="2019-03" db="EMBL/GenBank/DDBJ databases">
        <title>Genomic Encyclopedia of Type Strains, Phase IV (KMG-IV): sequencing the most valuable type-strain genomes for metagenomic binning, comparative biology and taxonomic classification.</title>
        <authorList>
            <person name="Goeker M."/>
        </authorList>
    </citation>
    <scope>NUCLEOTIDE SEQUENCE [LARGE SCALE GENOMIC DNA]</scope>
    <source>
        <strain evidence="10 11">DSM 21100</strain>
    </source>
</reference>
<dbReference type="InterPro" id="IPR036942">
    <property type="entry name" value="Beta-barrel_TonB_sf"/>
</dbReference>
<keyword evidence="3 8" id="KW-1134">Transmembrane beta strand</keyword>
<evidence type="ECO:0000256" key="8">
    <source>
        <dbReference type="PROSITE-ProRule" id="PRU01360"/>
    </source>
</evidence>
<keyword evidence="5" id="KW-0732">Signal</keyword>
<dbReference type="PROSITE" id="PS51257">
    <property type="entry name" value="PROKAR_LIPOPROTEIN"/>
    <property type="match status" value="1"/>
</dbReference>
<dbReference type="InterPro" id="IPR023996">
    <property type="entry name" value="TonB-dep_OMP_SusC/RagA"/>
</dbReference>
<dbReference type="Gene3D" id="2.60.40.1120">
    <property type="entry name" value="Carboxypeptidase-like, regulatory domain"/>
    <property type="match status" value="1"/>
</dbReference>
<dbReference type="PANTHER" id="PTHR30069:SF29">
    <property type="entry name" value="HEMOGLOBIN AND HEMOGLOBIN-HAPTOGLOBIN-BINDING PROTEIN 1-RELATED"/>
    <property type="match status" value="1"/>
</dbReference>